<dbReference type="SUPFAM" id="SSF56112">
    <property type="entry name" value="Protein kinase-like (PK-like)"/>
    <property type="match status" value="1"/>
</dbReference>
<accession>A0A3G1B2P1</accession>
<keyword evidence="2" id="KW-1185">Reference proteome</keyword>
<evidence type="ECO:0000313" key="1">
    <source>
        <dbReference type="EMBL" id="AJZ76017.1"/>
    </source>
</evidence>
<evidence type="ECO:0000313" key="2">
    <source>
        <dbReference type="Proteomes" id="UP000266745"/>
    </source>
</evidence>
<keyword evidence="1" id="KW-0808">Transferase</keyword>
<dbReference type="InterPro" id="IPR052396">
    <property type="entry name" value="Meiotic_Drive_Suppr_Kinase"/>
</dbReference>
<dbReference type="EMBL" id="CP011097">
    <property type="protein sequence ID" value="AJZ76017.1"/>
    <property type="molecule type" value="Genomic_DNA"/>
</dbReference>
<dbReference type="PANTHER" id="PTHR37171">
    <property type="entry name" value="SERINE/THREONINE-PROTEIN KINASE YRZF-RELATED"/>
    <property type="match status" value="1"/>
</dbReference>
<dbReference type="PANTHER" id="PTHR37171:SF1">
    <property type="entry name" value="SERINE_THREONINE-PROTEIN KINASE YRZF-RELATED"/>
    <property type="match status" value="1"/>
</dbReference>
<gene>
    <name evidence="1" type="ORF">SU86_006140</name>
</gene>
<organism evidence="1 2">
    <name type="scientific">Candidatus Nitrosotenuis cloacae</name>
    <dbReference type="NCBI Taxonomy" id="1603555"/>
    <lineage>
        <taxon>Archaea</taxon>
        <taxon>Nitrososphaerota</taxon>
        <taxon>Candidatus Nitrosotenuis</taxon>
    </lineage>
</organism>
<dbReference type="GO" id="GO:0004674">
    <property type="term" value="F:protein serine/threonine kinase activity"/>
    <property type="evidence" value="ECO:0007669"/>
    <property type="project" value="UniProtKB-KW"/>
</dbReference>
<reference evidence="1 2" key="1">
    <citation type="journal article" date="2016" name="Sci. Rep.">
        <title>A novel ammonia-oxidizing archaeon from wastewater treatment plant: Its enrichment, physiological and genomic characteristics.</title>
        <authorList>
            <person name="Li Y."/>
            <person name="Ding K."/>
            <person name="Wen X."/>
            <person name="Zhang B."/>
            <person name="Shen B."/>
            <person name="Yang Y."/>
        </authorList>
    </citation>
    <scope>NUCLEOTIDE SEQUENCE [LARGE SCALE GENOMIC DNA]</scope>
    <source>
        <strain evidence="1 2">SAT1</strain>
    </source>
</reference>
<dbReference type="PROSITE" id="PS00107">
    <property type="entry name" value="PROTEIN_KINASE_ATP"/>
    <property type="match status" value="1"/>
</dbReference>
<dbReference type="Proteomes" id="UP000266745">
    <property type="component" value="Chromosome"/>
</dbReference>
<dbReference type="RefSeq" id="WP_048188918.1">
    <property type="nucleotide sequence ID" value="NZ_CP011097.1"/>
</dbReference>
<dbReference type="InterPro" id="IPR017441">
    <property type="entry name" value="Protein_kinase_ATP_BS"/>
</dbReference>
<dbReference type="STRING" id="1603555.SU86_006140"/>
<proteinExistence type="predicted"/>
<dbReference type="Gene3D" id="1.10.510.10">
    <property type="entry name" value="Transferase(Phosphotransferase) domain 1"/>
    <property type="match status" value="1"/>
</dbReference>
<keyword evidence="1" id="KW-0723">Serine/threonine-protein kinase</keyword>
<dbReference type="KEGG" id="tah:SU86_006140"/>
<protein>
    <submittedName>
        <fullName evidence="1">Serine/threonine protein kinase</fullName>
    </submittedName>
</protein>
<keyword evidence="1" id="KW-0418">Kinase</keyword>
<dbReference type="AlphaFoldDB" id="A0A3G1B2P1"/>
<dbReference type="GeneID" id="24875980"/>
<dbReference type="OrthoDB" id="86092at2157"/>
<name>A0A3G1B2P1_9ARCH</name>
<dbReference type="GO" id="GO:0005524">
    <property type="term" value="F:ATP binding"/>
    <property type="evidence" value="ECO:0007669"/>
    <property type="project" value="InterPro"/>
</dbReference>
<dbReference type="InterPro" id="IPR011009">
    <property type="entry name" value="Kinase-like_dom_sf"/>
</dbReference>
<sequence>MRQFFPLRDLSKEPHNTILGYPRATKSQIQTRVKELKKLGIDGIIFEGPMIINKICVLGKGYTGVVVLAKLGTKKVALKIRRTDSPRPDMKGETILLQTANKAGAGPKLIASSKNFLVMEYLDGAKIYDWIKDLKGKGSTASLKNTIRKVLTDCYRLDSAGIDHGELSNITKHVIVGKKITLIDFESSSLERKVSNVTSACQAILIGSGIAKMVNRIYKLPPKQKIITVLRKYKELRTQKSFDDVLEALKLT</sequence>